<comment type="cofactor">
    <cofactor evidence="1">
        <name>Mg(2+)</name>
        <dbReference type="ChEBI" id="CHEBI:18420"/>
    </cofactor>
</comment>
<evidence type="ECO:0000256" key="3">
    <source>
        <dbReference type="ARBA" id="ARBA00022723"/>
    </source>
</evidence>
<protein>
    <submittedName>
        <fullName evidence="8">CoA ester lyase</fullName>
    </submittedName>
</protein>
<dbReference type="GO" id="GO:0000287">
    <property type="term" value="F:magnesium ion binding"/>
    <property type="evidence" value="ECO:0007669"/>
    <property type="project" value="TreeGrafter"/>
</dbReference>
<dbReference type="InterPro" id="IPR015813">
    <property type="entry name" value="Pyrv/PenolPyrv_kinase-like_dom"/>
</dbReference>
<dbReference type="AlphaFoldDB" id="A0A2B8BLR6"/>
<evidence type="ECO:0000256" key="5">
    <source>
        <dbReference type="PIRSR" id="PIRSR015582-1"/>
    </source>
</evidence>
<dbReference type="Proteomes" id="UP000225379">
    <property type="component" value="Unassembled WGS sequence"/>
</dbReference>
<dbReference type="SUPFAM" id="SSF51621">
    <property type="entry name" value="Phosphoenolpyruvate/pyruvate domain"/>
    <property type="match status" value="1"/>
</dbReference>
<evidence type="ECO:0000256" key="2">
    <source>
        <dbReference type="ARBA" id="ARBA00005568"/>
    </source>
</evidence>
<feature type="binding site" evidence="5">
    <location>
        <position position="138"/>
    </location>
    <ligand>
        <name>substrate</name>
    </ligand>
</feature>
<evidence type="ECO:0000256" key="6">
    <source>
        <dbReference type="PIRSR" id="PIRSR015582-2"/>
    </source>
</evidence>
<feature type="binding site" evidence="6">
    <location>
        <position position="138"/>
    </location>
    <ligand>
        <name>Mg(2+)</name>
        <dbReference type="ChEBI" id="CHEBI:18420"/>
    </ligand>
</feature>
<keyword evidence="3 6" id="KW-0479">Metal-binding</keyword>
<comment type="caution">
    <text evidence="8">The sequence shown here is derived from an EMBL/GenBank/DDBJ whole genome shotgun (WGS) entry which is preliminary data.</text>
</comment>
<evidence type="ECO:0000256" key="1">
    <source>
        <dbReference type="ARBA" id="ARBA00001946"/>
    </source>
</evidence>
<feature type="binding site" evidence="6">
    <location>
        <position position="165"/>
    </location>
    <ligand>
        <name>Mg(2+)</name>
        <dbReference type="ChEBI" id="CHEBI:18420"/>
    </ligand>
</feature>
<dbReference type="InterPro" id="IPR040442">
    <property type="entry name" value="Pyrv_kinase-like_dom_sf"/>
</dbReference>
<evidence type="ECO:0000313" key="8">
    <source>
        <dbReference type="EMBL" id="PGH58795.1"/>
    </source>
</evidence>
<dbReference type="PANTHER" id="PTHR32308">
    <property type="entry name" value="LYASE BETA SUBUNIT, PUTATIVE (AFU_ORTHOLOGUE AFUA_4G13030)-RELATED"/>
    <property type="match status" value="1"/>
</dbReference>
<dbReference type="InterPro" id="IPR011206">
    <property type="entry name" value="Citrate_lyase_beta/mcl1/mcl2"/>
</dbReference>
<dbReference type="Pfam" id="PF03328">
    <property type="entry name" value="HpcH_HpaI"/>
    <property type="match status" value="1"/>
</dbReference>
<dbReference type="GO" id="GO:0006107">
    <property type="term" value="P:oxaloacetate metabolic process"/>
    <property type="evidence" value="ECO:0007669"/>
    <property type="project" value="TreeGrafter"/>
</dbReference>
<dbReference type="RefSeq" id="WP_098734793.1">
    <property type="nucleotide sequence ID" value="NZ_PDKW01000037.1"/>
</dbReference>
<dbReference type="Gene3D" id="3.20.20.60">
    <property type="entry name" value="Phosphoenolpyruvate-binding domains"/>
    <property type="match status" value="1"/>
</dbReference>
<dbReference type="OrthoDB" id="9800547at2"/>
<feature type="domain" description="HpcH/HpaI aldolase/citrate lyase" evidence="7">
    <location>
        <begin position="17"/>
        <end position="231"/>
    </location>
</feature>
<keyword evidence="9" id="KW-1185">Reference proteome</keyword>
<dbReference type="PIRSF" id="PIRSF015582">
    <property type="entry name" value="Cit_lyase_B"/>
    <property type="match status" value="1"/>
</dbReference>
<gene>
    <name evidence="8" type="ORF">CRT60_02025</name>
</gene>
<dbReference type="GO" id="GO:0016829">
    <property type="term" value="F:lyase activity"/>
    <property type="evidence" value="ECO:0007669"/>
    <property type="project" value="UniProtKB-KW"/>
</dbReference>
<evidence type="ECO:0000259" key="7">
    <source>
        <dbReference type="Pfam" id="PF03328"/>
    </source>
</evidence>
<dbReference type="PANTHER" id="PTHR32308:SF0">
    <property type="entry name" value="HPCH_HPAI ALDOLASE_CITRATE LYASE DOMAIN-CONTAINING PROTEIN"/>
    <property type="match status" value="1"/>
</dbReference>
<proteinExistence type="inferred from homology"/>
<reference evidence="9" key="1">
    <citation type="submission" date="2017-10" db="EMBL/GenBank/DDBJ databases">
        <authorList>
            <person name="Kravchenko I.K."/>
            <person name="Grouzdev D.S."/>
        </authorList>
    </citation>
    <scope>NUCLEOTIDE SEQUENCE [LARGE SCALE GENOMIC DNA]</scope>
    <source>
        <strain evidence="9">B2</strain>
    </source>
</reference>
<accession>A0A2B8BLR6</accession>
<name>A0A2B8BLR6_9PROT</name>
<comment type="similarity">
    <text evidence="2">Belongs to the HpcH/HpaI aldolase family.</text>
</comment>
<evidence type="ECO:0000313" key="9">
    <source>
        <dbReference type="Proteomes" id="UP000225379"/>
    </source>
</evidence>
<evidence type="ECO:0000256" key="4">
    <source>
        <dbReference type="ARBA" id="ARBA00022842"/>
    </source>
</evidence>
<organism evidence="8 9">
    <name type="scientific">Azospirillum palustre</name>
    <dbReference type="NCBI Taxonomy" id="2044885"/>
    <lineage>
        <taxon>Bacteria</taxon>
        <taxon>Pseudomonadati</taxon>
        <taxon>Pseudomonadota</taxon>
        <taxon>Alphaproteobacteria</taxon>
        <taxon>Rhodospirillales</taxon>
        <taxon>Azospirillaceae</taxon>
        <taxon>Azospirillum</taxon>
    </lineage>
</organism>
<sequence>MSAPIRDGEFSSGRPRRSWLFTPATRPDRFDRAARSGADVLIVDLEDAVPPADKAAARDAALTALAAPPAAPILRALRINAPVTPEGLEDLLALMRRPQGGGPDFVIVPKVDSPETIRWIDTLLGGAGRPLPLVALIESAPGNAAVEDIARASPRLAALFFGAADLSADLGCATAWEPLLSARSRLINAAALAGIEAVDSPFFDLTDSAGLQREAASALALGFGAKAAIHPGQISTITATFTPTEAEIAQARRILAESAKGVAVVDGRMIDEAMARKARRILSRATCSNQPQEDRLP</sequence>
<dbReference type="InterPro" id="IPR005000">
    <property type="entry name" value="Aldolase/citrate-lyase_domain"/>
</dbReference>
<feature type="binding site" evidence="5">
    <location>
        <position position="78"/>
    </location>
    <ligand>
        <name>substrate</name>
    </ligand>
</feature>
<dbReference type="EMBL" id="PDKW01000037">
    <property type="protein sequence ID" value="PGH58795.1"/>
    <property type="molecule type" value="Genomic_DNA"/>
</dbReference>
<keyword evidence="4 6" id="KW-0460">Magnesium</keyword>
<keyword evidence="8" id="KW-0456">Lyase</keyword>